<evidence type="ECO:0000313" key="6">
    <source>
        <dbReference type="Proteomes" id="UP000189137"/>
    </source>
</evidence>
<dbReference type="EMBL" id="DAEPXK010000003">
    <property type="protein sequence ID" value="HBH1540983.1"/>
    <property type="molecule type" value="Genomic_DNA"/>
</dbReference>
<gene>
    <name evidence="3" type="ORF">BN1095_20138</name>
    <name evidence="1" type="ORF">BN1096_700066</name>
    <name evidence="2" type="ORF">BN1097_710067</name>
    <name evidence="4" type="ORF">KRM00_000436</name>
    <name evidence="5" type="ORF">SAMEA3375112_02047</name>
</gene>
<dbReference type="RefSeq" id="WP_011861712.1">
    <property type="nucleotide sequence ID" value="NZ_AP031492.1"/>
</dbReference>
<dbReference type="InterPro" id="IPR025063">
    <property type="entry name" value="DUF4004"/>
</dbReference>
<dbReference type="KEGG" id="pdf:CD630DERM_28460"/>
<organism evidence="2">
    <name type="scientific">Clostridioides difficile</name>
    <name type="common">Peptoclostridium difficile</name>
    <dbReference type="NCBI Taxonomy" id="1496"/>
    <lineage>
        <taxon>Bacteria</taxon>
        <taxon>Bacillati</taxon>
        <taxon>Bacillota</taxon>
        <taxon>Clostridia</taxon>
        <taxon>Peptostreptococcales</taxon>
        <taxon>Peptostreptococcaceae</taxon>
        <taxon>Clostridioides</taxon>
    </lineage>
</organism>
<sequence length="206" mass="24440">MEELISKKDLLSKTNISYGQLYRWKRKNIIPEEWFIKKSAFTGQETFFPRDKILERIELILSMKEETSLDDIANMFMKKDINKEFDIDFILSKEVICNYTKEIFQNLYKKEQSIGKKELLILSIIEKFLVKSIITFEELKLIVNIIEENFTSIYNESGKIYLFRKFGVPFVVGCLDYKKVKFEKDVVKIIEVDLTKEINDISIKLS</sequence>
<evidence type="ECO:0000313" key="4">
    <source>
        <dbReference type="EMBL" id="HBH1540983.1"/>
    </source>
</evidence>
<accession>A0A031WJH4</accession>
<reference evidence="4" key="4">
    <citation type="submission" date="2021-06" db="EMBL/GenBank/DDBJ databases">
        <authorList>
            <consortium name="NCBI Pathogen Detection Project"/>
        </authorList>
    </citation>
    <scope>NUCLEOTIDE SEQUENCE</scope>
    <source>
        <strain evidence="4">HN1000</strain>
    </source>
</reference>
<dbReference type="Pfam" id="PF13171">
    <property type="entry name" value="DUF4004"/>
    <property type="match status" value="1"/>
</dbReference>
<dbReference type="EMBL" id="LK932525">
    <property type="protein sequence ID" value="CDS88612.1"/>
    <property type="molecule type" value="Genomic_DNA"/>
</dbReference>
<dbReference type="PATRIC" id="fig|1496.1373.peg.861"/>
<dbReference type="Proteomes" id="UP000878956">
    <property type="component" value="Unassembled WGS sequence"/>
</dbReference>
<proteinExistence type="predicted"/>
<evidence type="ECO:0000313" key="5">
    <source>
        <dbReference type="EMBL" id="SJS41820.1"/>
    </source>
</evidence>
<dbReference type="Proteomes" id="UP000189137">
    <property type="component" value="Unassembled WGS sequence"/>
</dbReference>
<dbReference type="EMBL" id="LK932849">
    <property type="protein sequence ID" value="CDS95099.1"/>
    <property type="molecule type" value="Genomic_DNA"/>
</dbReference>
<protein>
    <submittedName>
        <fullName evidence="4">YhbD family protein</fullName>
    </submittedName>
</protein>
<reference evidence="2" key="1">
    <citation type="submission" date="2014-07" db="EMBL/GenBank/DDBJ databases">
        <authorList>
            <person name="Monot Marc"/>
        </authorList>
    </citation>
    <scope>NUCLEOTIDE SEQUENCE</scope>
    <source>
        <strain evidence="3">7032989</strain>
        <strain evidence="2">7032994</strain>
    </source>
</reference>
<reference evidence="4" key="3">
    <citation type="journal article" date="2018" name="Genome Biol.">
        <title>SKESA: strategic k-mer extension for scrupulous assemblies.</title>
        <authorList>
            <person name="Souvorov A."/>
            <person name="Agarwala R."/>
            <person name="Lipman D.J."/>
        </authorList>
    </citation>
    <scope>NUCLEOTIDE SEQUENCE</scope>
    <source>
        <strain evidence="4">HN1000</strain>
    </source>
</reference>
<evidence type="ECO:0000313" key="1">
    <source>
        <dbReference type="EMBL" id="CDS88612.1"/>
    </source>
</evidence>
<dbReference type="EMBL" id="LK932411">
    <property type="protein sequence ID" value="CDS89220.1"/>
    <property type="molecule type" value="Genomic_DNA"/>
</dbReference>
<name>A0A031WJH4_CLODI</name>
<dbReference type="AlphaFoldDB" id="A0A031WJH4"/>
<dbReference type="EMBL" id="FUPS01000006">
    <property type="protein sequence ID" value="SJS41820.1"/>
    <property type="molecule type" value="Genomic_DNA"/>
</dbReference>
<evidence type="ECO:0000313" key="3">
    <source>
        <dbReference type="EMBL" id="CDS95099.1"/>
    </source>
</evidence>
<reference evidence="5 6" key="2">
    <citation type="submission" date="2017-02" db="EMBL/GenBank/DDBJ databases">
        <authorList>
            <consortium name="Pathogen Informatics"/>
        </authorList>
    </citation>
    <scope>NUCLEOTIDE SEQUENCE [LARGE SCALE GENOMIC DNA]</scope>
    <source>
        <strain evidence="5 6">VRECD0157</strain>
    </source>
</reference>
<evidence type="ECO:0000313" key="2">
    <source>
        <dbReference type="EMBL" id="CDS89220.1"/>
    </source>
</evidence>